<keyword evidence="3" id="KW-1185">Reference proteome</keyword>
<feature type="compositionally biased region" description="Low complexity" evidence="1">
    <location>
        <begin position="89"/>
        <end position="99"/>
    </location>
</feature>
<proteinExistence type="predicted"/>
<accession>A0ABW4FFK9</accession>
<gene>
    <name evidence="2" type="ORF">ACFSCY_04770</name>
</gene>
<dbReference type="EMBL" id="JBHUCP010000003">
    <property type="protein sequence ID" value="MFD1528749.1"/>
    <property type="molecule type" value="Genomic_DNA"/>
</dbReference>
<protein>
    <recommendedName>
        <fullName evidence="4">DNA polymerase Y family protein</fullName>
    </recommendedName>
</protein>
<organism evidence="2 3">
    <name type="scientific">Pseudonocardia aurantiaca</name>
    <dbReference type="NCBI Taxonomy" id="75290"/>
    <lineage>
        <taxon>Bacteria</taxon>
        <taxon>Bacillati</taxon>
        <taxon>Actinomycetota</taxon>
        <taxon>Actinomycetes</taxon>
        <taxon>Pseudonocardiales</taxon>
        <taxon>Pseudonocardiaceae</taxon>
        <taxon>Pseudonocardia</taxon>
    </lineage>
</organism>
<evidence type="ECO:0008006" key="4">
    <source>
        <dbReference type="Google" id="ProtNLM"/>
    </source>
</evidence>
<name>A0ABW4FFK9_9PSEU</name>
<evidence type="ECO:0000313" key="2">
    <source>
        <dbReference type="EMBL" id="MFD1528749.1"/>
    </source>
</evidence>
<dbReference type="RefSeq" id="WP_379659642.1">
    <property type="nucleotide sequence ID" value="NZ_JBHUCP010000003.1"/>
</dbReference>
<feature type="compositionally biased region" description="Pro residues" evidence="1">
    <location>
        <begin position="101"/>
        <end position="121"/>
    </location>
</feature>
<comment type="caution">
    <text evidence="2">The sequence shown here is derived from an EMBL/GenBank/DDBJ whole genome shotgun (WGS) entry which is preliminary data.</text>
</comment>
<dbReference type="Proteomes" id="UP001597145">
    <property type="component" value="Unassembled WGS sequence"/>
</dbReference>
<sequence length="210" mass="22063">MSRIEDRRSRVAGFEPGGEPGPDEAGPGRGAHRPAGNAAGPLVAPAGWPDDVIRRTGRVSPVGQAADSTADNAEGERRRPTNRRRRVAVPRSSSGRAAVPDAPPSWPGRAPAPSPAVVPPQPLPAELIDAAGRPVRLTAPDLLSAPPVHVVVDGGEPQPVVGWAGVWPVRQRWWAPDGIDAGRLQVDVSGGPPLLLLAREGRWWVTGVYD</sequence>
<evidence type="ECO:0000313" key="3">
    <source>
        <dbReference type="Proteomes" id="UP001597145"/>
    </source>
</evidence>
<evidence type="ECO:0000256" key="1">
    <source>
        <dbReference type="SAM" id="MobiDB-lite"/>
    </source>
</evidence>
<feature type="region of interest" description="Disordered" evidence="1">
    <location>
        <begin position="1"/>
        <end position="121"/>
    </location>
</feature>
<reference evidence="3" key="1">
    <citation type="journal article" date="2019" name="Int. J. Syst. Evol. Microbiol.">
        <title>The Global Catalogue of Microorganisms (GCM) 10K type strain sequencing project: providing services to taxonomists for standard genome sequencing and annotation.</title>
        <authorList>
            <consortium name="The Broad Institute Genomics Platform"/>
            <consortium name="The Broad Institute Genome Sequencing Center for Infectious Disease"/>
            <person name="Wu L."/>
            <person name="Ma J."/>
        </authorList>
    </citation>
    <scope>NUCLEOTIDE SEQUENCE [LARGE SCALE GENOMIC DNA]</scope>
    <source>
        <strain evidence="3">JCM 12165</strain>
    </source>
</reference>